<dbReference type="InterPro" id="IPR019734">
    <property type="entry name" value="TPR_rpt"/>
</dbReference>
<dbReference type="Proteomes" id="UP001501470">
    <property type="component" value="Unassembled WGS sequence"/>
</dbReference>
<dbReference type="InterPro" id="IPR051677">
    <property type="entry name" value="AfsR-DnrI-RedD_regulator"/>
</dbReference>
<dbReference type="PROSITE" id="PS50005">
    <property type="entry name" value="TPR"/>
    <property type="match status" value="1"/>
</dbReference>
<name>A0ABN2BZU2_9ACTN</name>
<keyword evidence="4" id="KW-1185">Reference proteome</keyword>
<proteinExistence type="predicted"/>
<dbReference type="Gene3D" id="1.10.10.10">
    <property type="entry name" value="Winged helix-like DNA-binding domain superfamily/Winged helix DNA-binding domain"/>
    <property type="match status" value="1"/>
</dbReference>
<dbReference type="Gene3D" id="1.25.40.10">
    <property type="entry name" value="Tetratricopeptide repeat domain"/>
    <property type="match status" value="2"/>
</dbReference>
<evidence type="ECO:0000259" key="2">
    <source>
        <dbReference type="SMART" id="SM01043"/>
    </source>
</evidence>
<feature type="repeat" description="TPR" evidence="1">
    <location>
        <begin position="252"/>
        <end position="285"/>
    </location>
</feature>
<reference evidence="3 4" key="1">
    <citation type="journal article" date="2019" name="Int. J. Syst. Evol. Microbiol.">
        <title>The Global Catalogue of Microorganisms (GCM) 10K type strain sequencing project: providing services to taxonomists for standard genome sequencing and annotation.</title>
        <authorList>
            <consortium name="The Broad Institute Genomics Platform"/>
            <consortium name="The Broad Institute Genome Sequencing Center for Infectious Disease"/>
            <person name="Wu L."/>
            <person name="Ma J."/>
        </authorList>
    </citation>
    <scope>NUCLEOTIDE SEQUENCE [LARGE SCALE GENOMIC DNA]</scope>
    <source>
        <strain evidence="3 4">JCM 15933</strain>
    </source>
</reference>
<dbReference type="RefSeq" id="WP_344508865.1">
    <property type="nucleotide sequence ID" value="NZ_BAAAQD010000020.1"/>
</dbReference>
<gene>
    <name evidence="3" type="ORF">GCM10009827_081550</name>
</gene>
<dbReference type="SUPFAM" id="SSF46894">
    <property type="entry name" value="C-terminal effector domain of the bipartite response regulators"/>
    <property type="match status" value="1"/>
</dbReference>
<sequence>MNLRIDLFGGFRVYVEGRAVDPGMWTQRKPAALVKMLALAPGQRLRREQVTAALWPEFEPSAAAANLRKVLHSARRILHSVDGAEYIVSAGDLLFLPPGRLSVDVGDYWSLAAEARASRKVDAYAAAIAVYRQGLLPEDLYEEWAAAPREELHADFLALVGEYAGLLEAGGDLVEAARAVQRLVAADQLGEANHAWLMRLYALAGRRDEAQRQYARLCEVLQEELGVGPAAETQRLYEEIRAEQVSEPALTTDLWERVGDLRVQSGNPSAAVQAYAQALAAEPSGRVHRKAAGAWLMQHRPDEAEPHLAAADGFGPGPAEQGRLSCLRAQLAWERGDLAAAGRHAEEAHTAALAHGDEDDVAAALEALAFVSHLRGDWRPGLQHQIERLTGSALGQRVARFCDFNHCLSQYQLYGDDSTRDVDEYARETLALAERLDAVPAQAFAWCLLGESLLLRARWDEAAACLERSCDLYEPLGSRTVALPWLRRAELAACVGEHAEATVFLKRATTIATVTPMARHAWARLHATAAFAAVERGEPEAAVRSVRSARSAAARYGECPTCSALLNPVGAQAHVQAGAPEGAAELAAAAARFAGAFASSGWAAMADLAASYAAVAAGDPALARDRRQAAVAGFTRADHPFWVDRTRAEQAFQ</sequence>
<evidence type="ECO:0000313" key="3">
    <source>
        <dbReference type="EMBL" id="GAA1548847.1"/>
    </source>
</evidence>
<accession>A0ABN2BZU2</accession>
<protein>
    <recommendedName>
        <fullName evidence="2">Bacterial transcriptional activator domain-containing protein</fullName>
    </recommendedName>
</protein>
<organism evidence="3 4">
    <name type="scientific">Dactylosporangium maewongense</name>
    <dbReference type="NCBI Taxonomy" id="634393"/>
    <lineage>
        <taxon>Bacteria</taxon>
        <taxon>Bacillati</taxon>
        <taxon>Actinomycetota</taxon>
        <taxon>Actinomycetes</taxon>
        <taxon>Micromonosporales</taxon>
        <taxon>Micromonosporaceae</taxon>
        <taxon>Dactylosporangium</taxon>
    </lineage>
</organism>
<dbReference type="InterPro" id="IPR005158">
    <property type="entry name" value="BTAD"/>
</dbReference>
<dbReference type="InterPro" id="IPR016032">
    <property type="entry name" value="Sig_transdc_resp-reg_C-effctor"/>
</dbReference>
<feature type="domain" description="Bacterial transcriptional activator" evidence="2">
    <location>
        <begin position="103"/>
        <end position="241"/>
    </location>
</feature>
<dbReference type="SMART" id="SM01043">
    <property type="entry name" value="BTAD"/>
    <property type="match status" value="1"/>
</dbReference>
<evidence type="ECO:0000313" key="4">
    <source>
        <dbReference type="Proteomes" id="UP001501470"/>
    </source>
</evidence>
<dbReference type="EMBL" id="BAAAQD010000020">
    <property type="protein sequence ID" value="GAA1548847.1"/>
    <property type="molecule type" value="Genomic_DNA"/>
</dbReference>
<dbReference type="SUPFAM" id="SSF48452">
    <property type="entry name" value="TPR-like"/>
    <property type="match status" value="3"/>
</dbReference>
<dbReference type="PANTHER" id="PTHR35807">
    <property type="entry name" value="TRANSCRIPTIONAL REGULATOR REDD-RELATED"/>
    <property type="match status" value="1"/>
</dbReference>
<evidence type="ECO:0000256" key="1">
    <source>
        <dbReference type="PROSITE-ProRule" id="PRU00339"/>
    </source>
</evidence>
<dbReference type="Pfam" id="PF03704">
    <property type="entry name" value="BTAD"/>
    <property type="match status" value="1"/>
</dbReference>
<dbReference type="InterPro" id="IPR036388">
    <property type="entry name" value="WH-like_DNA-bd_sf"/>
</dbReference>
<dbReference type="SMART" id="SM00028">
    <property type="entry name" value="TPR"/>
    <property type="match status" value="3"/>
</dbReference>
<keyword evidence="1" id="KW-0802">TPR repeat</keyword>
<comment type="caution">
    <text evidence="3">The sequence shown here is derived from an EMBL/GenBank/DDBJ whole genome shotgun (WGS) entry which is preliminary data.</text>
</comment>
<dbReference type="InterPro" id="IPR011990">
    <property type="entry name" value="TPR-like_helical_dom_sf"/>
</dbReference>